<dbReference type="EMBL" id="BK016264">
    <property type="protein sequence ID" value="DAG05765.1"/>
    <property type="molecule type" value="Genomic_DNA"/>
</dbReference>
<dbReference type="GO" id="GO:0000428">
    <property type="term" value="C:DNA-directed RNA polymerase complex"/>
    <property type="evidence" value="ECO:0007669"/>
    <property type="project" value="UniProtKB-KW"/>
</dbReference>
<evidence type="ECO:0000313" key="1">
    <source>
        <dbReference type="EMBL" id="DAG05765.1"/>
    </source>
</evidence>
<organism evidence="1">
    <name type="scientific">Siphoviridae sp. ctjbm8</name>
    <dbReference type="NCBI Taxonomy" id="2825634"/>
    <lineage>
        <taxon>Viruses</taxon>
        <taxon>Duplodnaviria</taxon>
        <taxon>Heunggongvirae</taxon>
        <taxon>Uroviricota</taxon>
        <taxon>Caudoviricetes</taxon>
    </lineage>
</organism>
<sequence>MMPPSRTGLRCCMRISDEERREVAKRLREISYKPGWSLGDWWLRVHGAVVGSEHCLCPQEDVAVIADLIDRPMCHDLVEHKQDPFIPGKRMVDGYFHCSDCGWDGQIWEHIGFGDMLAYEAVHCPKCGAIIERRA</sequence>
<proteinExistence type="predicted"/>
<accession>A0A8S5VG88</accession>
<keyword evidence="1" id="KW-0240">DNA-directed RNA polymerase</keyword>
<keyword evidence="1" id="KW-0804">Transcription</keyword>
<protein>
    <submittedName>
        <fullName evidence="1">DNA-directed RNA polymerase</fullName>
    </submittedName>
</protein>
<name>A0A8S5VG88_9CAUD</name>
<reference evidence="1" key="1">
    <citation type="journal article" date="2021" name="Proc. Natl. Acad. Sci. U.S.A.">
        <title>A Catalog of Tens of Thousands of Viruses from Human Metagenomes Reveals Hidden Associations with Chronic Diseases.</title>
        <authorList>
            <person name="Tisza M.J."/>
            <person name="Buck C.B."/>
        </authorList>
    </citation>
    <scope>NUCLEOTIDE SEQUENCE</scope>
    <source>
        <strain evidence="1">Ctjbm8</strain>
    </source>
</reference>